<protein>
    <recommendedName>
        <fullName evidence="2">USP domain-containing protein</fullName>
    </recommendedName>
</protein>
<name>A0A9P4T6V2_CURKU</name>
<dbReference type="Pfam" id="PF12030">
    <property type="entry name" value="DUF3517"/>
    <property type="match status" value="1"/>
</dbReference>
<gene>
    <name evidence="3" type="ORF">E8E13_003080</name>
</gene>
<evidence type="ECO:0000313" key="4">
    <source>
        <dbReference type="Proteomes" id="UP000801428"/>
    </source>
</evidence>
<dbReference type="FunFam" id="3.90.70.10:FF:000136">
    <property type="entry name" value="Ubiquitin C-terminal hydrolase, putative"/>
    <property type="match status" value="1"/>
</dbReference>
<dbReference type="OrthoDB" id="420187at2759"/>
<accession>A0A9P4T6V2</accession>
<feature type="compositionally biased region" description="Basic and acidic residues" evidence="1">
    <location>
        <begin position="1"/>
        <end position="12"/>
    </location>
</feature>
<dbReference type="InterPro" id="IPR050164">
    <property type="entry name" value="Peptidase_C19"/>
</dbReference>
<dbReference type="GO" id="GO:0004843">
    <property type="term" value="F:cysteine-type deubiquitinase activity"/>
    <property type="evidence" value="ECO:0007669"/>
    <property type="project" value="InterPro"/>
</dbReference>
<feature type="domain" description="USP" evidence="2">
    <location>
        <begin position="1525"/>
        <end position="1851"/>
    </location>
</feature>
<dbReference type="GO" id="GO:0005634">
    <property type="term" value="C:nucleus"/>
    <property type="evidence" value="ECO:0007669"/>
    <property type="project" value="TreeGrafter"/>
</dbReference>
<dbReference type="Pfam" id="PF00443">
    <property type="entry name" value="UCH"/>
    <property type="match status" value="1"/>
</dbReference>
<dbReference type="PROSITE" id="PS50235">
    <property type="entry name" value="USP_3"/>
    <property type="match status" value="1"/>
</dbReference>
<organism evidence="3 4">
    <name type="scientific">Curvularia kusanoi</name>
    <name type="common">Cochliobolus kusanoi</name>
    <dbReference type="NCBI Taxonomy" id="90978"/>
    <lineage>
        <taxon>Eukaryota</taxon>
        <taxon>Fungi</taxon>
        <taxon>Dikarya</taxon>
        <taxon>Ascomycota</taxon>
        <taxon>Pezizomycotina</taxon>
        <taxon>Dothideomycetes</taxon>
        <taxon>Pleosporomycetidae</taxon>
        <taxon>Pleosporales</taxon>
        <taxon>Pleosporineae</taxon>
        <taxon>Pleosporaceae</taxon>
        <taxon>Curvularia</taxon>
    </lineage>
</organism>
<dbReference type="GO" id="GO:0016579">
    <property type="term" value="P:protein deubiquitination"/>
    <property type="evidence" value="ECO:0007669"/>
    <property type="project" value="InterPro"/>
</dbReference>
<dbReference type="InterPro" id="IPR018200">
    <property type="entry name" value="USP_CS"/>
</dbReference>
<dbReference type="InterPro" id="IPR021905">
    <property type="entry name" value="DUF3517"/>
</dbReference>
<feature type="compositionally biased region" description="Low complexity" evidence="1">
    <location>
        <begin position="13"/>
        <end position="22"/>
    </location>
</feature>
<sequence length="2357" mass="267521">MSAQDQHIEQPHASHVSASPSPSRRDVGDADTFTRKRQRLDDGDAVMRAMSTDPDSPSKVITSPHKEMVAMTIQEHSSPSPSPAADVDSDHIATETSTVQESEPTMSPAMMDGASDGRTSPPLIEVVVSDDDDDDDDDDPSDNFTVHLDAESYFQEFPYHDRFGSALRTLRGIMEHLHKNLAIPSDLLPSLAQWLHGLPNDSSHLHDFFLDRAPFWIEFADLVERLLKRRYHWMNALDAGRDDDLSRYPLGDAFDDTAVDETFSTFFSAYMRLCSQLLTVDIQLLNEPRSDEDCTSILISEKHMYHLHAILRSEKLPLFHVLRRHHEVDVRDLSNRLHIDFLTANGARNLLVLAHEIFHNVPSNFQDNIAMCVCQLLGALGWTVCRLPDAGGAINPADFYNATLFFIQMYTKDLEDTAKVTDGNVAKAMISCFSLLIQELSQWDETSSETLVHVLLDAQAKGSPTGSSPTEVLTDAEPNDYRQYADSLPVVLANTWKFNLLRRYLVKGKMELRIMSIGVMDEALVELYKEYNGPGSTEKHPVLKHLADVLLRGRVVDYILSVDSHPQLLSRSGNVLGFLLVTDRWSDKQADAVWNIVSSSPDPRMVSATMAMLEHITQFMKPKDDLYFCLKLYELPIASYNTEILSFFRNLTEKLLVPQRILVDWDLRDETARPWNVCVRLLQHTAPKFGATKHEMDTGAEIDDLLLHRIARHIPEPDQRSIYKRCLEEIAARSDKATGSVRVILILGRALKASFLQQDKYIGAQILGELSRFIEVESEIASYEQQLPALQYRLELLRLLICECEQSIPQDIYKSVWDHIVGPRALSNDARDVAWTALWQATRRAPDNNFCRQLISDYVPAMDPNYFTVGLYNFVANYKFPLSRTVVQIDGVERSLLHIPGGDLLWSLALSSPPGTIEEQSASDLAIRYAQIPQSPEIFLSDVETAHVELVERCMNELRSAFAALQKKPNQDRQRSEIRFSRMLMFLRKVLQLVRQRPEFNRARRADSKVESMDMSSPPSDTITIKYQFGNDKQSLQIPADRTIADLYQTLCHATKCTKINLFAGGQKLDVLQRADQKIADARFGGHLLIQAIIRDEAAQAISAPVAGCSEFETNLVKHFDEMFAWLDRDETSNQLLFDFLTLFPYRSTITNGVAAGDATYESLFPSGKPFQARYAVQGIHSKLKDQLRDSALDESFLKNAIKLLSRALLDTELLGDDASFATRLPLTAVLISAMSDFLRAERPTFEVSKDYFSDETALANRLMSIFVASMRMDAAKITQECYTTIIEASMYSSVVWNTIWEHSEALLVHRELLLADKRETLRSSIKLKILSICGGHLPSACPLSAAEISARYWETIADILPHAVEQPDRSDQLLELAQHVFRVYDEHHRSEDNLRSLLQTWSSLLVSYSHTEIPGRYEVDHVVLGFTKLLIELISTLFQKFLFTSATPVETVPQEHRPTSSSVPVLDSSTRRELYDLMLALADDSHSYDMLLRLVVRAENKSEDNTLPVSVDRTNEIRSRTGYVGLYNPRAICYMNSLLTQLFMNVNFRQFMLGLEVKEGDGSQRLLLETQKLFASLQESYRRSVDPRPFAECVQTLDKTPIDITVQMDADEFYNLLFDQWEAQLLTQDDKRQFRNFYGGKMLQQVKSKECKHVSEREDSFFALQCDVQGKANLQESLQAFVQGDVMEGDNKYKCESCGGKFVDAVKRTCLKSAPDNLIFHLKRFDFDLTDFSRRKVNEHFAFPDSIDIGLYNVDHLSNPSERHTEDFFDLVGVVVHFGTCENGHYYSYIRKRPDPSGDSTASWLNFNDEQVDPFDPAEIPQKAFGGPVENSYNRQYKMYSAYMLFYQRRSAIATDQERWAVSSQAEPLKVNIPQQIKEEIDFNNDSFIQEYCLFDSSQTGAFLVDCIRVVRDKDAHLYDTTTDTDSASEPESDTGIMGPLAKRLLVLAENSYRGARAWDDFYMLLTQIAEMGRSEAAALLDAGILVFCLRLFCLHIRSDIADDYVEFQRVFTKRVGVYNRLVGFIATLLFRMDLNLEVCNLPDRLGGMNRATLALPFSDEEKQLLLSWHRHNKAYAVIDKMTEVFDQSKTETYYPGGIIKWMMKTNDGSIQEHLVVMLAQGINELNNPFCDPYLGLALNFCKTTASHEDLGKIINAVVEAVATVDVDNPEKTSPSGGAALRFFRQLYGLDNQYISSAVAQSLLIAGCHRYANVLLLYSDGDVRIEAQDFIKDLFMKYMEDPQHLDEAYRGVRITAREMFRAIMYGIETGGPRRRLQPLLETGQFIISLLSDLTRSEDPAFADLKDEGDMALLHEWTLEIETRVRAIPDGNFHSPVEGMFDSDYASDSDDMELLDR</sequence>
<reference evidence="3" key="1">
    <citation type="submission" date="2019-04" db="EMBL/GenBank/DDBJ databases">
        <title>Sequencing of skin fungus with MAO and IRED activity.</title>
        <authorList>
            <person name="Marsaioli A.J."/>
            <person name="Bonatto J.M.C."/>
            <person name="Reis Junior O."/>
        </authorList>
    </citation>
    <scope>NUCLEOTIDE SEQUENCE</scope>
    <source>
        <strain evidence="3">30M1</strain>
    </source>
</reference>
<dbReference type="PROSITE" id="PS00973">
    <property type="entry name" value="USP_2"/>
    <property type="match status" value="1"/>
</dbReference>
<dbReference type="Proteomes" id="UP000801428">
    <property type="component" value="Unassembled WGS sequence"/>
</dbReference>
<dbReference type="EMBL" id="SWKU01000032">
    <property type="protein sequence ID" value="KAF2995548.1"/>
    <property type="molecule type" value="Genomic_DNA"/>
</dbReference>
<feature type="compositionally biased region" description="Basic and acidic residues" evidence="1">
    <location>
        <begin position="23"/>
        <end position="42"/>
    </location>
</feature>
<keyword evidence="4" id="KW-1185">Reference proteome</keyword>
<feature type="region of interest" description="Disordered" evidence="1">
    <location>
        <begin position="1"/>
        <end position="122"/>
    </location>
</feature>
<dbReference type="Gene3D" id="3.90.70.10">
    <property type="entry name" value="Cysteine proteinases"/>
    <property type="match status" value="1"/>
</dbReference>
<dbReference type="InterPro" id="IPR038765">
    <property type="entry name" value="Papain-like_cys_pep_sf"/>
</dbReference>
<dbReference type="PANTHER" id="PTHR24006">
    <property type="entry name" value="UBIQUITIN CARBOXYL-TERMINAL HYDROLASE"/>
    <property type="match status" value="1"/>
</dbReference>
<evidence type="ECO:0000313" key="3">
    <source>
        <dbReference type="EMBL" id="KAF2995548.1"/>
    </source>
</evidence>
<comment type="caution">
    <text evidence="3">The sequence shown here is derived from an EMBL/GenBank/DDBJ whole genome shotgun (WGS) entry which is preliminary data.</text>
</comment>
<evidence type="ECO:0000259" key="2">
    <source>
        <dbReference type="PROSITE" id="PS50235"/>
    </source>
</evidence>
<dbReference type="PANTHER" id="PTHR24006:SF925">
    <property type="entry name" value="UBIQUITINYL HYDROLASE 1"/>
    <property type="match status" value="1"/>
</dbReference>
<dbReference type="InterPro" id="IPR028889">
    <property type="entry name" value="USP"/>
</dbReference>
<feature type="compositionally biased region" description="Polar residues" evidence="1">
    <location>
        <begin position="94"/>
        <end position="105"/>
    </location>
</feature>
<dbReference type="GO" id="GO:0005829">
    <property type="term" value="C:cytosol"/>
    <property type="evidence" value="ECO:0007669"/>
    <property type="project" value="TreeGrafter"/>
</dbReference>
<proteinExistence type="predicted"/>
<feature type="compositionally biased region" description="Low complexity" evidence="1">
    <location>
        <begin position="77"/>
        <end position="86"/>
    </location>
</feature>
<evidence type="ECO:0000256" key="1">
    <source>
        <dbReference type="SAM" id="MobiDB-lite"/>
    </source>
</evidence>
<dbReference type="SUPFAM" id="SSF54001">
    <property type="entry name" value="Cysteine proteinases"/>
    <property type="match status" value="1"/>
</dbReference>
<dbReference type="InterPro" id="IPR001394">
    <property type="entry name" value="Peptidase_C19_UCH"/>
</dbReference>